<dbReference type="Pfam" id="PF01161">
    <property type="entry name" value="PBP"/>
    <property type="match status" value="1"/>
</dbReference>
<evidence type="ECO:0008006" key="3">
    <source>
        <dbReference type="Google" id="ProtNLM"/>
    </source>
</evidence>
<dbReference type="EMBL" id="KL198091">
    <property type="protein sequence ID" value="KDQ08384.1"/>
    <property type="molecule type" value="Genomic_DNA"/>
</dbReference>
<dbReference type="OrthoDB" id="2506647at2759"/>
<accession>A0A067LYR7</accession>
<dbReference type="CDD" id="cd00866">
    <property type="entry name" value="PEBP_euk"/>
    <property type="match status" value="1"/>
</dbReference>
<dbReference type="PANTHER" id="PTHR11362:SF140">
    <property type="entry name" value="PEBP-LIKE PROTEIN"/>
    <property type="match status" value="1"/>
</dbReference>
<name>A0A067LYR7_BOTB1</name>
<dbReference type="InterPro" id="IPR035810">
    <property type="entry name" value="PEBP_euk"/>
</dbReference>
<dbReference type="STRING" id="930990.A0A067LYR7"/>
<dbReference type="InterPro" id="IPR008914">
    <property type="entry name" value="PEBP"/>
</dbReference>
<dbReference type="PANTHER" id="PTHR11362">
    <property type="entry name" value="PHOSPHATIDYLETHANOLAMINE-BINDING PROTEIN"/>
    <property type="match status" value="1"/>
</dbReference>
<dbReference type="InParanoid" id="A0A067LYR7"/>
<organism evidence="1 2">
    <name type="scientific">Botryobasidium botryosum (strain FD-172 SS1)</name>
    <dbReference type="NCBI Taxonomy" id="930990"/>
    <lineage>
        <taxon>Eukaryota</taxon>
        <taxon>Fungi</taxon>
        <taxon>Dikarya</taxon>
        <taxon>Basidiomycota</taxon>
        <taxon>Agaricomycotina</taxon>
        <taxon>Agaricomycetes</taxon>
        <taxon>Cantharellales</taxon>
        <taxon>Botryobasidiaceae</taxon>
        <taxon>Botryobasidium</taxon>
    </lineage>
</organism>
<dbReference type="Proteomes" id="UP000027195">
    <property type="component" value="Unassembled WGS sequence"/>
</dbReference>
<evidence type="ECO:0000313" key="2">
    <source>
        <dbReference type="Proteomes" id="UP000027195"/>
    </source>
</evidence>
<dbReference type="Gene3D" id="3.90.280.10">
    <property type="entry name" value="PEBP-like"/>
    <property type="match status" value="1"/>
</dbReference>
<sequence>MSLTTEQCRTMLTERGIIPKVLPDTINLRGTVEVVYPQGRVTCGEVLDREHTQVQPEVIFNAAESDAYYTIIMTDPDLLMENDKLSGQVRHWLQSNVQFDSSGKAVFKQEATTNYLGCAPGLGTGKHRYVFIVAQQPGPRPGTALDPPAVTELTTGGPDADLKSRVGFDAAKYISNAALDVVGVTYMEVAPNVASTLKDVELVAKSAANKVMGQ</sequence>
<reference evidence="2" key="1">
    <citation type="journal article" date="2014" name="Proc. Natl. Acad. Sci. U.S.A.">
        <title>Extensive sampling of basidiomycete genomes demonstrates inadequacy of the white-rot/brown-rot paradigm for wood decay fungi.</title>
        <authorList>
            <person name="Riley R."/>
            <person name="Salamov A.A."/>
            <person name="Brown D.W."/>
            <person name="Nagy L.G."/>
            <person name="Floudas D."/>
            <person name="Held B.W."/>
            <person name="Levasseur A."/>
            <person name="Lombard V."/>
            <person name="Morin E."/>
            <person name="Otillar R."/>
            <person name="Lindquist E.A."/>
            <person name="Sun H."/>
            <person name="LaButti K.M."/>
            <person name="Schmutz J."/>
            <person name="Jabbour D."/>
            <person name="Luo H."/>
            <person name="Baker S.E."/>
            <person name="Pisabarro A.G."/>
            <person name="Walton J.D."/>
            <person name="Blanchette R.A."/>
            <person name="Henrissat B."/>
            <person name="Martin F."/>
            <person name="Cullen D."/>
            <person name="Hibbett D.S."/>
            <person name="Grigoriev I.V."/>
        </authorList>
    </citation>
    <scope>NUCLEOTIDE SEQUENCE [LARGE SCALE GENOMIC DNA]</scope>
    <source>
        <strain evidence="2">FD-172 SS1</strain>
    </source>
</reference>
<dbReference type="HOGENOM" id="CLU_1288723_0_0_1"/>
<gene>
    <name evidence="1" type="ORF">BOTBODRAFT_37962</name>
</gene>
<dbReference type="AlphaFoldDB" id="A0A067LYR7"/>
<proteinExistence type="predicted"/>
<evidence type="ECO:0000313" key="1">
    <source>
        <dbReference type="EMBL" id="KDQ08384.1"/>
    </source>
</evidence>
<dbReference type="InterPro" id="IPR036610">
    <property type="entry name" value="PEBP-like_sf"/>
</dbReference>
<dbReference type="SUPFAM" id="SSF49777">
    <property type="entry name" value="PEBP-like"/>
    <property type="match status" value="1"/>
</dbReference>
<keyword evidence="2" id="KW-1185">Reference proteome</keyword>
<protein>
    <recommendedName>
        <fullName evidence="3">PEBP-like protein</fullName>
    </recommendedName>
</protein>